<feature type="compositionally biased region" description="Basic and acidic residues" evidence="1">
    <location>
        <begin position="42"/>
        <end position="67"/>
    </location>
</feature>
<evidence type="ECO:0000313" key="3">
    <source>
        <dbReference type="Proteomes" id="UP000499080"/>
    </source>
</evidence>
<dbReference type="Proteomes" id="UP000499080">
    <property type="component" value="Unassembled WGS sequence"/>
</dbReference>
<keyword evidence="3" id="KW-1185">Reference proteome</keyword>
<reference evidence="2 3" key="1">
    <citation type="journal article" date="2019" name="Sci. Rep.">
        <title>Orb-weaving spider Araneus ventricosus genome elucidates the spidroin gene catalogue.</title>
        <authorList>
            <person name="Kono N."/>
            <person name="Nakamura H."/>
            <person name="Ohtoshi R."/>
            <person name="Moran D.A.P."/>
            <person name="Shinohara A."/>
            <person name="Yoshida Y."/>
            <person name="Fujiwara M."/>
            <person name="Mori M."/>
            <person name="Tomita M."/>
            <person name="Arakawa K."/>
        </authorList>
    </citation>
    <scope>NUCLEOTIDE SEQUENCE [LARGE SCALE GENOMIC DNA]</scope>
</reference>
<evidence type="ECO:0000256" key="1">
    <source>
        <dbReference type="SAM" id="MobiDB-lite"/>
    </source>
</evidence>
<sequence>MYHSSNGSLRTANTWGYFAVHEKQEANRAAMLLMESSLAYPRGKEEKSRNSKGRQKLERISDTRPCDNMDEPSTSKHFLVYCCNPFKKPGLDYHKKNLRTVNENPLRHKANLHVGNKLCYGCRKATLKLPVILTQQEGWYSDSSKSQDDLNVPEVPVTPEKIETIEALNKSLTAIKETPIERKCLTEKHYPETKIKKATEAFRTKILNLSPSTSQPDTVKNYDNEIINQLKEKFNDTIDKSVRMQNLTTLPKSRTLKKIELSNFTARKAKKRLNENGVMSCPNPKPGRTLDPAIADLVTEFYQSDEISHQMPGKKDCQ</sequence>
<proteinExistence type="predicted"/>
<dbReference type="AlphaFoldDB" id="A0A4Y2KPM3"/>
<feature type="region of interest" description="Disordered" evidence="1">
    <location>
        <begin position="41"/>
        <end position="69"/>
    </location>
</feature>
<dbReference type="OrthoDB" id="6777617at2759"/>
<protein>
    <submittedName>
        <fullName evidence="2">Uncharacterized protein</fullName>
    </submittedName>
</protein>
<organism evidence="2 3">
    <name type="scientific">Araneus ventricosus</name>
    <name type="common">Orbweaver spider</name>
    <name type="synonym">Epeira ventricosa</name>
    <dbReference type="NCBI Taxonomy" id="182803"/>
    <lineage>
        <taxon>Eukaryota</taxon>
        <taxon>Metazoa</taxon>
        <taxon>Ecdysozoa</taxon>
        <taxon>Arthropoda</taxon>
        <taxon>Chelicerata</taxon>
        <taxon>Arachnida</taxon>
        <taxon>Araneae</taxon>
        <taxon>Araneomorphae</taxon>
        <taxon>Entelegynae</taxon>
        <taxon>Araneoidea</taxon>
        <taxon>Araneidae</taxon>
        <taxon>Araneus</taxon>
    </lineage>
</organism>
<comment type="caution">
    <text evidence="2">The sequence shown here is derived from an EMBL/GenBank/DDBJ whole genome shotgun (WGS) entry which is preliminary data.</text>
</comment>
<name>A0A4Y2KPM3_ARAVE</name>
<dbReference type="EMBL" id="BGPR01004811">
    <property type="protein sequence ID" value="GBN03597.1"/>
    <property type="molecule type" value="Genomic_DNA"/>
</dbReference>
<evidence type="ECO:0000313" key="2">
    <source>
        <dbReference type="EMBL" id="GBN03597.1"/>
    </source>
</evidence>
<accession>A0A4Y2KPM3</accession>
<gene>
    <name evidence="2" type="ORF">AVEN_201856_1</name>
</gene>